<evidence type="ECO:0000256" key="4">
    <source>
        <dbReference type="SAM" id="MobiDB-lite"/>
    </source>
</evidence>
<dbReference type="GO" id="GO:0006508">
    <property type="term" value="P:proteolysis"/>
    <property type="evidence" value="ECO:0007669"/>
    <property type="project" value="InterPro"/>
</dbReference>
<feature type="compositionally biased region" description="Polar residues" evidence="4">
    <location>
        <begin position="17"/>
        <end position="28"/>
    </location>
</feature>
<sequence>MEALNLVKCNEDHMITMNNQSHDGISSSSEDDFEEVNKTSDQNKEESKEESKNNRNSSALILYPGQKKKKRIPPPNPLLPKSYFIEDEGAMTGSLGKIFMLRRFKGTDKKNDLMNQDFEIAGIDNTYPGHINLCNIFAPCDESGEMKEEIVYYREISGDSGKALTIAEVNKKGNSFNTNKLDVKRLLSQVKLLSKKRTEDSSAVVTSGLSPFYKIKDDDDKTLVFESRFESGNLHSVMKVDDNEYHLCLQNDVNTVGHTQWFFFRVQNTTKDLEVKFNMLNLAKPDSLFNHGMKPLLYSEHKVDKEGIGWFRGGHSICYYRNGIKKDKGSYYTLTFKYTFEQDNDTVYFAYCYPYTYSDLKADLIAIERNPRTKNFCVIRSLCRSLAGNSCDYLTITNKTKSTTDKPKKAIVITARVHPGETVGSWMMKGVIDFLTDPDNEEAQLLRDNFVFKIIPMLNPDGVINGNYRCSLSGNDLNRRWKVPSKVLHPIISSTLKMIKEVHKEREVLLFCDLHGHSRRKDIFMYGCNVKNKPEETRIFPYILGKICPYFYFKYSKFGNQKSKESTARLVLFRNLKIPNIFTLESSFCGNEHGPYKGKHFTREDLQQVGKDLCKAILAYTGLKVPEGLELPFENSKKSDSTSIKKFIHNSILNQFKEHQDLIEDGNGDSSCGSDSEPSEDNMDIEEICQLVPPVDKKLRNALKKLNKEKSDLKSQSSQKVLRDKDKGGSLIKQKQIKIRNKTASKKPETAKPKMVDAWTQTERSDFAIIKYKMQKKLQAKSLEKNKLNAVLGKNKGGSQSVVRASGLGSHNSLVNKMSTSLKGANSSAAKTKTHEPLMDSGIKNYSQMPIKMGFSNSSQRHGSESAKSQLTPGFSRNPIKGKSKRTVMHMNKKRKANKMRLPSLKDKHRK</sequence>
<dbReference type="Pfam" id="PF00246">
    <property type="entry name" value="Peptidase_M14"/>
    <property type="match status" value="1"/>
</dbReference>
<feature type="region of interest" description="Disordered" evidence="4">
    <location>
        <begin position="17"/>
        <end position="77"/>
    </location>
</feature>
<dbReference type="InterPro" id="IPR000834">
    <property type="entry name" value="Peptidase_M14"/>
</dbReference>
<feature type="compositionally biased region" description="Basic residues" evidence="4">
    <location>
        <begin position="880"/>
        <end position="899"/>
    </location>
</feature>
<dbReference type="PANTHER" id="PTHR12756">
    <property type="entry name" value="CYTOSOLIC CARBOXYPEPTIDASE"/>
    <property type="match status" value="1"/>
</dbReference>
<protein>
    <recommendedName>
        <fullName evidence="5">Peptidase M14 domain-containing protein</fullName>
    </recommendedName>
</protein>
<evidence type="ECO:0000259" key="5">
    <source>
        <dbReference type="PROSITE" id="PS52035"/>
    </source>
</evidence>
<reference evidence="6" key="1">
    <citation type="submission" date="2023-07" db="EMBL/GenBank/DDBJ databases">
        <authorList>
            <consortium name="AG Swart"/>
            <person name="Singh M."/>
            <person name="Singh A."/>
            <person name="Seah K."/>
            <person name="Emmerich C."/>
        </authorList>
    </citation>
    <scope>NUCLEOTIDE SEQUENCE</scope>
    <source>
        <strain evidence="6">DP1</strain>
    </source>
</reference>
<evidence type="ECO:0000256" key="2">
    <source>
        <dbReference type="ARBA" id="ARBA00005988"/>
    </source>
</evidence>
<feature type="region of interest" description="Disordered" evidence="4">
    <location>
        <begin position="709"/>
        <end position="734"/>
    </location>
</feature>
<dbReference type="SUPFAM" id="SSF53187">
    <property type="entry name" value="Zn-dependent exopeptidases"/>
    <property type="match status" value="1"/>
</dbReference>
<gene>
    <name evidence="6" type="ORF">ECRASSUSDP1_LOCUS19680</name>
</gene>
<comment type="similarity">
    <text evidence="2 3">Belongs to the peptidase M14 family.</text>
</comment>
<feature type="compositionally biased region" description="Polar residues" evidence="4">
    <location>
        <begin position="856"/>
        <end position="875"/>
    </location>
</feature>
<evidence type="ECO:0000256" key="1">
    <source>
        <dbReference type="ARBA" id="ARBA00001947"/>
    </source>
</evidence>
<feature type="region of interest" description="Disordered" evidence="4">
    <location>
        <begin position="856"/>
        <end position="911"/>
    </location>
</feature>
<dbReference type="Gene3D" id="3.40.630.10">
    <property type="entry name" value="Zn peptidases"/>
    <property type="match status" value="1"/>
</dbReference>
<dbReference type="PANTHER" id="PTHR12756:SF45">
    <property type="entry name" value="CYTOSOLIC CARBOXYPEPTIDASE NNA1"/>
    <property type="match status" value="1"/>
</dbReference>
<dbReference type="InterPro" id="IPR050821">
    <property type="entry name" value="Cytosolic_carboxypeptidase"/>
</dbReference>
<comment type="cofactor">
    <cofactor evidence="1">
        <name>Zn(2+)</name>
        <dbReference type="ChEBI" id="CHEBI:29105"/>
    </cofactor>
</comment>
<dbReference type="Pfam" id="PF18027">
    <property type="entry name" value="Pepdidase_M14_N"/>
    <property type="match status" value="1"/>
</dbReference>
<comment type="caution">
    <text evidence="6">The sequence shown here is derived from an EMBL/GenBank/DDBJ whole genome shotgun (WGS) entry which is preliminary data.</text>
</comment>
<evidence type="ECO:0000313" key="7">
    <source>
        <dbReference type="Proteomes" id="UP001295684"/>
    </source>
</evidence>
<accession>A0AAD1XSP5</accession>
<feature type="compositionally biased region" description="Basic and acidic residues" evidence="4">
    <location>
        <begin position="35"/>
        <end position="53"/>
    </location>
</feature>
<dbReference type="InterPro" id="IPR040626">
    <property type="entry name" value="Pepdidase_M14_N"/>
</dbReference>
<dbReference type="AlphaFoldDB" id="A0AAD1XSP5"/>
<keyword evidence="7" id="KW-1185">Reference proteome</keyword>
<organism evidence="6 7">
    <name type="scientific">Euplotes crassus</name>
    <dbReference type="NCBI Taxonomy" id="5936"/>
    <lineage>
        <taxon>Eukaryota</taxon>
        <taxon>Sar</taxon>
        <taxon>Alveolata</taxon>
        <taxon>Ciliophora</taxon>
        <taxon>Intramacronucleata</taxon>
        <taxon>Spirotrichea</taxon>
        <taxon>Hypotrichia</taxon>
        <taxon>Euplotida</taxon>
        <taxon>Euplotidae</taxon>
        <taxon>Moneuplotes</taxon>
    </lineage>
</organism>
<feature type="active site" description="Proton donor/acceptor" evidence="3">
    <location>
        <position position="585"/>
    </location>
</feature>
<name>A0AAD1XSP5_EUPCR</name>
<proteinExistence type="inferred from homology"/>
<evidence type="ECO:0000256" key="3">
    <source>
        <dbReference type="PROSITE-ProRule" id="PRU01379"/>
    </source>
</evidence>
<dbReference type="PROSITE" id="PS52035">
    <property type="entry name" value="PEPTIDASE_M14"/>
    <property type="match status" value="1"/>
</dbReference>
<dbReference type="GO" id="GO:0008270">
    <property type="term" value="F:zinc ion binding"/>
    <property type="evidence" value="ECO:0007669"/>
    <property type="project" value="InterPro"/>
</dbReference>
<evidence type="ECO:0000313" key="6">
    <source>
        <dbReference type="EMBL" id="CAI2378285.1"/>
    </source>
</evidence>
<feature type="domain" description="Peptidase M14" evidence="5">
    <location>
        <begin position="353"/>
        <end position="621"/>
    </location>
</feature>
<dbReference type="GO" id="GO:0004181">
    <property type="term" value="F:metallocarboxypeptidase activity"/>
    <property type="evidence" value="ECO:0007669"/>
    <property type="project" value="InterPro"/>
</dbReference>
<dbReference type="Proteomes" id="UP001295684">
    <property type="component" value="Unassembled WGS sequence"/>
</dbReference>
<dbReference type="Gene3D" id="2.60.40.3120">
    <property type="match status" value="1"/>
</dbReference>
<dbReference type="EMBL" id="CAMPGE010019992">
    <property type="protein sequence ID" value="CAI2378285.1"/>
    <property type="molecule type" value="Genomic_DNA"/>
</dbReference>